<dbReference type="PANTHER" id="PTHR30461:SF23">
    <property type="entry name" value="DNA RECOMBINASE-RELATED"/>
    <property type="match status" value="1"/>
</dbReference>
<keyword evidence="1" id="KW-0175">Coiled coil</keyword>
<dbReference type="InterPro" id="IPR050639">
    <property type="entry name" value="SSR_resolvase"/>
</dbReference>
<keyword evidence="5" id="KW-1185">Reference proteome</keyword>
<evidence type="ECO:0000259" key="3">
    <source>
        <dbReference type="PROSITE" id="PS51737"/>
    </source>
</evidence>
<evidence type="ECO:0000313" key="4">
    <source>
        <dbReference type="EMBL" id="MBK1670384.1"/>
    </source>
</evidence>
<accession>A0ABS1DKS0</accession>
<dbReference type="InterPro" id="IPR006119">
    <property type="entry name" value="Resolv_N"/>
</dbReference>
<dbReference type="InterPro" id="IPR025827">
    <property type="entry name" value="Zn_ribbon_recom_dom"/>
</dbReference>
<evidence type="ECO:0000256" key="1">
    <source>
        <dbReference type="SAM" id="Coils"/>
    </source>
</evidence>
<dbReference type="InterPro" id="IPR011109">
    <property type="entry name" value="DNA_bind_recombinase_dom"/>
</dbReference>
<sequence length="626" mass="70934">MQGPAMTIRTAIYARYSDDKQNELSVVDQWALIKSVMGPEERLVDTYGDEAITGEIEGRPGLKRLRQDVRDRKIDIVRIEALDRLGRDQEHLFGFHKVAAFVGTRIVSLREGDIDPMKLAMNGYVAAEFIRNVREKTWRGLNARAQRGQSTGGTCYGYRNEVQTDGTSKEVVDQDEAAIVRRIFHEYADGRSPQKIARDLNREEIPRPRRAKAWQHTTILGHRSRGTGILNNTRYIGRAVWNRRNWCRDPETECRVPQVRDQEEWVTVDRPDLRIVDDKLWERVKARQSRNGAQRGDNPGKRMARGHRPKRLLAGLLFCPECDGRMNVNGKYYHCRNHKSGGLCTNRRGVRADRLEQMVLNLLKTELFRDEYAEAFEQRYVEEVNRRREEMLAEERQLRKELKKAKQDIENLLNVLKRGVISDSVQQELTDLEERKRVAEGKLANLETPPVVQSHGRMADVFLMNIHNMERMLQHPDTTSEAATIMQALVSALYARPVDGGWEVDISGPLVALVNFATTPDVKRPHDLGAPGRLLTVVAGALNQVRRPIGEVSQGALFDLAVSAVAFPQQDGGRGLPVGNAFDVHGLSNRAPPNMSTHNAPIYMGTPAAPKCPFCVSNQEVSEFCK</sequence>
<dbReference type="EMBL" id="NRRL01000092">
    <property type="protein sequence ID" value="MBK1670384.1"/>
    <property type="molecule type" value="Genomic_DNA"/>
</dbReference>
<dbReference type="PROSITE" id="PS51737">
    <property type="entry name" value="RECOMBINASE_DNA_BIND"/>
    <property type="match status" value="1"/>
</dbReference>
<evidence type="ECO:0000256" key="2">
    <source>
        <dbReference type="SAM" id="MobiDB-lite"/>
    </source>
</evidence>
<organism evidence="4 5">
    <name type="scientific">Rhodovibrio sodomensis</name>
    <dbReference type="NCBI Taxonomy" id="1088"/>
    <lineage>
        <taxon>Bacteria</taxon>
        <taxon>Pseudomonadati</taxon>
        <taxon>Pseudomonadota</taxon>
        <taxon>Alphaproteobacteria</taxon>
        <taxon>Rhodospirillales</taxon>
        <taxon>Rhodovibrionaceae</taxon>
        <taxon>Rhodovibrio</taxon>
    </lineage>
</organism>
<feature type="coiled-coil region" evidence="1">
    <location>
        <begin position="381"/>
        <end position="442"/>
    </location>
</feature>
<name>A0ABS1DKS0_9PROT</name>
<dbReference type="Gene3D" id="3.90.1750.20">
    <property type="entry name" value="Putative Large Serine Recombinase, Chain B, Domain 2"/>
    <property type="match status" value="1"/>
</dbReference>
<dbReference type="Pfam" id="PF07508">
    <property type="entry name" value="Recombinase"/>
    <property type="match status" value="1"/>
</dbReference>
<dbReference type="CDD" id="cd00338">
    <property type="entry name" value="Ser_Recombinase"/>
    <property type="match status" value="1"/>
</dbReference>
<dbReference type="PANTHER" id="PTHR30461">
    <property type="entry name" value="DNA-INVERTASE FROM LAMBDOID PROPHAGE"/>
    <property type="match status" value="1"/>
</dbReference>
<proteinExistence type="predicted"/>
<comment type="caution">
    <text evidence="4">The sequence shown here is derived from an EMBL/GenBank/DDBJ whole genome shotgun (WGS) entry which is preliminary data.</text>
</comment>
<dbReference type="SMART" id="SM00857">
    <property type="entry name" value="Resolvase"/>
    <property type="match status" value="1"/>
</dbReference>
<dbReference type="InterPro" id="IPR036162">
    <property type="entry name" value="Resolvase-like_N_sf"/>
</dbReference>
<gene>
    <name evidence="4" type="ORF">CKO28_20375</name>
</gene>
<feature type="region of interest" description="Disordered" evidence="2">
    <location>
        <begin position="286"/>
        <end position="305"/>
    </location>
</feature>
<dbReference type="Gene3D" id="3.40.50.1390">
    <property type="entry name" value="Resolvase, N-terminal catalytic domain"/>
    <property type="match status" value="1"/>
</dbReference>
<evidence type="ECO:0000313" key="5">
    <source>
        <dbReference type="Proteomes" id="UP001296873"/>
    </source>
</evidence>
<feature type="domain" description="Recombinase" evidence="3">
    <location>
        <begin position="155"/>
        <end position="294"/>
    </location>
</feature>
<protein>
    <recommendedName>
        <fullName evidence="3">Recombinase domain-containing protein</fullName>
    </recommendedName>
</protein>
<dbReference type="Proteomes" id="UP001296873">
    <property type="component" value="Unassembled WGS sequence"/>
</dbReference>
<dbReference type="Pfam" id="PF00239">
    <property type="entry name" value="Resolvase"/>
    <property type="match status" value="1"/>
</dbReference>
<dbReference type="SUPFAM" id="SSF53041">
    <property type="entry name" value="Resolvase-like"/>
    <property type="match status" value="1"/>
</dbReference>
<dbReference type="InterPro" id="IPR038109">
    <property type="entry name" value="DNA_bind_recomb_sf"/>
</dbReference>
<reference evidence="4 5" key="1">
    <citation type="journal article" date="2020" name="Microorganisms">
        <title>Osmotic Adaptation and Compatible Solute Biosynthesis of Phototrophic Bacteria as Revealed from Genome Analyses.</title>
        <authorList>
            <person name="Imhoff J.F."/>
            <person name="Rahn T."/>
            <person name="Kunzel S."/>
            <person name="Keller A."/>
            <person name="Neulinger S.C."/>
        </authorList>
    </citation>
    <scope>NUCLEOTIDE SEQUENCE [LARGE SCALE GENOMIC DNA]</scope>
    <source>
        <strain evidence="4 5">DSM 9895</strain>
    </source>
</reference>
<dbReference type="Pfam" id="PF13408">
    <property type="entry name" value="Zn_ribbon_recom"/>
    <property type="match status" value="1"/>
</dbReference>